<dbReference type="InterPro" id="IPR023393">
    <property type="entry name" value="START-like_dom_sf"/>
</dbReference>
<gene>
    <name evidence="3" type="ORF">MW290_17045</name>
</gene>
<dbReference type="Gene3D" id="3.30.530.20">
    <property type="match status" value="1"/>
</dbReference>
<feature type="domain" description="Activator of Hsp90 ATPase homologue 1/2-like C-terminal" evidence="2">
    <location>
        <begin position="33"/>
        <end position="165"/>
    </location>
</feature>
<dbReference type="CDD" id="cd08899">
    <property type="entry name" value="SRPBCC_CalC_Aha1-like_6"/>
    <property type="match status" value="1"/>
</dbReference>
<organism evidence="3 4">
    <name type="scientific">Aquincola tertiaricarbonis</name>
    <dbReference type="NCBI Taxonomy" id="391953"/>
    <lineage>
        <taxon>Bacteria</taxon>
        <taxon>Pseudomonadati</taxon>
        <taxon>Pseudomonadota</taxon>
        <taxon>Betaproteobacteria</taxon>
        <taxon>Burkholderiales</taxon>
        <taxon>Sphaerotilaceae</taxon>
        <taxon>Aquincola</taxon>
    </lineage>
</organism>
<dbReference type="SUPFAM" id="SSF55961">
    <property type="entry name" value="Bet v1-like"/>
    <property type="match status" value="1"/>
</dbReference>
<dbReference type="Proteomes" id="UP001056201">
    <property type="component" value="Chromosome 2"/>
</dbReference>
<proteinExistence type="inferred from homology"/>
<protein>
    <submittedName>
        <fullName evidence="3">SRPBCC family protein</fullName>
    </submittedName>
</protein>
<dbReference type="EMBL" id="CP097636">
    <property type="protein sequence ID" value="URI10697.1"/>
    <property type="molecule type" value="Genomic_DNA"/>
</dbReference>
<reference evidence="3" key="1">
    <citation type="submission" date="2022-05" db="EMBL/GenBank/DDBJ databases">
        <title>An RpoN-dependent PEP-CTERM gene is involved in floc formation of an Aquincola tertiaricarbonis strain.</title>
        <authorList>
            <person name="Qiu D."/>
            <person name="Xia M."/>
        </authorList>
    </citation>
    <scope>NUCLEOTIDE SEQUENCE</scope>
    <source>
        <strain evidence="3">RN12</strain>
    </source>
</reference>
<evidence type="ECO:0000313" key="3">
    <source>
        <dbReference type="EMBL" id="URI10697.1"/>
    </source>
</evidence>
<evidence type="ECO:0000313" key="4">
    <source>
        <dbReference type="Proteomes" id="UP001056201"/>
    </source>
</evidence>
<comment type="similarity">
    <text evidence="1">Belongs to the AHA1 family.</text>
</comment>
<dbReference type="InterPro" id="IPR013538">
    <property type="entry name" value="ASHA1/2-like_C"/>
</dbReference>
<evidence type="ECO:0000256" key="1">
    <source>
        <dbReference type="ARBA" id="ARBA00006817"/>
    </source>
</evidence>
<keyword evidence="4" id="KW-1185">Reference proteome</keyword>
<name>A0ABY4SEZ7_AQUTE</name>
<accession>A0ABY4SEZ7</accession>
<dbReference type="Pfam" id="PF08327">
    <property type="entry name" value="AHSA1"/>
    <property type="match status" value="1"/>
</dbReference>
<evidence type="ECO:0000259" key="2">
    <source>
        <dbReference type="Pfam" id="PF08327"/>
    </source>
</evidence>
<dbReference type="RefSeq" id="WP_250198902.1">
    <property type="nucleotide sequence ID" value="NZ_CP097636.1"/>
</dbReference>
<sequence length="197" mass="21436">MTAHTPLSSTDAEPLGAVIAPATVRIERLLPGTPERLWTYLVDPDKRALWLAGGPMAAHEGGRYTLHFKNEDLSPVAEPAPDASQLCSDGDIGEHGGQVLAWQPPQRLVLSWPEPGGAPPSTVEFDLAPVAGGQQVRLTITHRRLASSASMLSVAGGWHTHLGVLLDRLAGRTPRPFWSSFARMREAYRPWVESAWR</sequence>